<dbReference type="InterPro" id="IPR039425">
    <property type="entry name" value="RNA_pol_sigma-70-like"/>
</dbReference>
<evidence type="ECO:0000256" key="2">
    <source>
        <dbReference type="ARBA" id="ARBA00023015"/>
    </source>
</evidence>
<proteinExistence type="inferred from homology"/>
<evidence type="ECO:0000256" key="4">
    <source>
        <dbReference type="ARBA" id="ARBA00023125"/>
    </source>
</evidence>
<dbReference type="EMBL" id="CP098502">
    <property type="protein sequence ID" value="UTI64886.1"/>
    <property type="molecule type" value="Genomic_DNA"/>
</dbReference>
<organism evidence="8 9">
    <name type="scientific">Paraconexibacter antarcticus</name>
    <dbReference type="NCBI Taxonomy" id="2949664"/>
    <lineage>
        <taxon>Bacteria</taxon>
        <taxon>Bacillati</taxon>
        <taxon>Actinomycetota</taxon>
        <taxon>Thermoleophilia</taxon>
        <taxon>Solirubrobacterales</taxon>
        <taxon>Paraconexibacteraceae</taxon>
        <taxon>Paraconexibacter</taxon>
    </lineage>
</organism>
<dbReference type="InterPro" id="IPR013324">
    <property type="entry name" value="RNA_pol_sigma_r3/r4-like"/>
</dbReference>
<protein>
    <submittedName>
        <fullName evidence="8">Sigma-70 family RNA polymerase sigma factor</fullName>
    </submittedName>
</protein>
<dbReference type="NCBIfam" id="TIGR02937">
    <property type="entry name" value="sigma70-ECF"/>
    <property type="match status" value="1"/>
</dbReference>
<evidence type="ECO:0000313" key="8">
    <source>
        <dbReference type="EMBL" id="UTI64886.1"/>
    </source>
</evidence>
<dbReference type="Proteomes" id="UP001056035">
    <property type="component" value="Chromosome"/>
</dbReference>
<dbReference type="PANTHER" id="PTHR43133">
    <property type="entry name" value="RNA POLYMERASE ECF-TYPE SIGMA FACTO"/>
    <property type="match status" value="1"/>
</dbReference>
<evidence type="ECO:0000256" key="6">
    <source>
        <dbReference type="SAM" id="MobiDB-lite"/>
    </source>
</evidence>
<dbReference type="SUPFAM" id="SSF88946">
    <property type="entry name" value="Sigma2 domain of RNA polymerase sigma factors"/>
    <property type="match status" value="1"/>
</dbReference>
<name>A0ABY5DT81_9ACTN</name>
<dbReference type="InterPro" id="IPR036388">
    <property type="entry name" value="WH-like_DNA-bd_sf"/>
</dbReference>
<dbReference type="InterPro" id="IPR014284">
    <property type="entry name" value="RNA_pol_sigma-70_dom"/>
</dbReference>
<keyword evidence="9" id="KW-1185">Reference proteome</keyword>
<dbReference type="InterPro" id="IPR013249">
    <property type="entry name" value="RNA_pol_sigma70_r4_t2"/>
</dbReference>
<dbReference type="InterPro" id="IPR013325">
    <property type="entry name" value="RNA_pol_sigma_r2"/>
</dbReference>
<evidence type="ECO:0000313" key="9">
    <source>
        <dbReference type="Proteomes" id="UP001056035"/>
    </source>
</evidence>
<keyword evidence="3" id="KW-0731">Sigma factor</keyword>
<keyword evidence="4" id="KW-0238">DNA-binding</keyword>
<feature type="domain" description="RNA polymerase sigma factor 70 region 4 type 2" evidence="7">
    <location>
        <begin position="112"/>
        <end position="163"/>
    </location>
</feature>
<dbReference type="Pfam" id="PF08281">
    <property type="entry name" value="Sigma70_r4_2"/>
    <property type="match status" value="1"/>
</dbReference>
<evidence type="ECO:0000259" key="7">
    <source>
        <dbReference type="Pfam" id="PF08281"/>
    </source>
</evidence>
<reference evidence="8 9" key="1">
    <citation type="submission" date="2022-06" db="EMBL/GenBank/DDBJ databases">
        <title>Paraconexibacter antarcticus.</title>
        <authorList>
            <person name="Kim C.S."/>
        </authorList>
    </citation>
    <scope>NUCLEOTIDE SEQUENCE [LARGE SCALE GENOMIC DNA]</scope>
    <source>
        <strain evidence="8 9">02-257</strain>
    </source>
</reference>
<evidence type="ECO:0000256" key="5">
    <source>
        <dbReference type="ARBA" id="ARBA00023163"/>
    </source>
</evidence>
<keyword evidence="5" id="KW-0804">Transcription</keyword>
<sequence length="192" mass="21842">MQPPTHTTPPPPRGDEGELYRRHHRDLERAVARSVRAPRELIEDACQMAWMTLLRTQPERLATFAWLRRVAINEVYRLSHIERRDARLDATSDRCQASADPNALEKQLLAREALHALSTLPERQRRDLTLHVAGHSYTEIAELTGGRTYTNVAKTLRKAKARIRLLQMQSELESPTSAEGERQGANNPGRPS</sequence>
<dbReference type="RefSeq" id="WP_254571579.1">
    <property type="nucleotide sequence ID" value="NZ_CP098502.1"/>
</dbReference>
<dbReference type="PANTHER" id="PTHR43133:SF8">
    <property type="entry name" value="RNA POLYMERASE SIGMA FACTOR HI_1459-RELATED"/>
    <property type="match status" value="1"/>
</dbReference>
<dbReference type="Gene3D" id="1.10.10.10">
    <property type="entry name" value="Winged helix-like DNA-binding domain superfamily/Winged helix DNA-binding domain"/>
    <property type="match status" value="1"/>
</dbReference>
<dbReference type="SUPFAM" id="SSF88659">
    <property type="entry name" value="Sigma3 and sigma4 domains of RNA polymerase sigma factors"/>
    <property type="match status" value="1"/>
</dbReference>
<evidence type="ECO:0000256" key="1">
    <source>
        <dbReference type="ARBA" id="ARBA00010641"/>
    </source>
</evidence>
<accession>A0ABY5DT81</accession>
<gene>
    <name evidence="8" type="ORF">NBH00_01450</name>
</gene>
<keyword evidence="2" id="KW-0805">Transcription regulation</keyword>
<feature type="region of interest" description="Disordered" evidence="6">
    <location>
        <begin position="169"/>
        <end position="192"/>
    </location>
</feature>
<evidence type="ECO:0000256" key="3">
    <source>
        <dbReference type="ARBA" id="ARBA00023082"/>
    </source>
</evidence>
<dbReference type="Gene3D" id="1.10.1740.10">
    <property type="match status" value="1"/>
</dbReference>
<comment type="similarity">
    <text evidence="1">Belongs to the sigma-70 factor family. ECF subfamily.</text>
</comment>